<proteinExistence type="predicted"/>
<keyword evidence="7" id="KW-1185">Reference proteome</keyword>
<dbReference type="InterPro" id="IPR009057">
    <property type="entry name" value="Homeodomain-like_sf"/>
</dbReference>
<dbReference type="PROSITE" id="PS50977">
    <property type="entry name" value="HTH_TETR_2"/>
    <property type="match status" value="1"/>
</dbReference>
<keyword evidence="2 4" id="KW-0238">DNA-binding</keyword>
<dbReference type="GO" id="GO:0003700">
    <property type="term" value="F:DNA-binding transcription factor activity"/>
    <property type="evidence" value="ECO:0007669"/>
    <property type="project" value="TreeGrafter"/>
</dbReference>
<evidence type="ECO:0000259" key="5">
    <source>
        <dbReference type="PROSITE" id="PS50977"/>
    </source>
</evidence>
<evidence type="ECO:0000256" key="2">
    <source>
        <dbReference type="ARBA" id="ARBA00023125"/>
    </source>
</evidence>
<evidence type="ECO:0000313" key="6">
    <source>
        <dbReference type="EMBL" id="MBD8527110.1"/>
    </source>
</evidence>
<keyword evidence="3" id="KW-0804">Transcription</keyword>
<dbReference type="SUPFAM" id="SSF46689">
    <property type="entry name" value="Homeodomain-like"/>
    <property type="match status" value="1"/>
</dbReference>
<dbReference type="AlphaFoldDB" id="A0AAW3ZQ90"/>
<dbReference type="Gene3D" id="1.10.357.10">
    <property type="entry name" value="Tetracycline Repressor, domain 2"/>
    <property type="match status" value="1"/>
</dbReference>
<dbReference type="Proteomes" id="UP000613768">
    <property type="component" value="Unassembled WGS sequence"/>
</dbReference>
<comment type="caution">
    <text evidence="6">The sequence shown here is derived from an EMBL/GenBank/DDBJ whole genome shotgun (WGS) entry which is preliminary data.</text>
</comment>
<name>A0AAW3ZQ90_9GAMM</name>
<dbReference type="PRINTS" id="PR00455">
    <property type="entry name" value="HTHTETR"/>
</dbReference>
<dbReference type="PANTHER" id="PTHR30055:SF234">
    <property type="entry name" value="HTH-TYPE TRANSCRIPTIONAL REGULATOR BETI"/>
    <property type="match status" value="1"/>
</dbReference>
<evidence type="ECO:0000313" key="7">
    <source>
        <dbReference type="Proteomes" id="UP000613768"/>
    </source>
</evidence>
<reference evidence="6 7" key="1">
    <citation type="submission" date="2020-09" db="EMBL/GenBank/DDBJ databases">
        <title>Pseudoxanthomonas sp. CAU 1598 isolated from sand of Yaerae Beach.</title>
        <authorList>
            <person name="Kim W."/>
        </authorList>
    </citation>
    <scope>NUCLEOTIDE SEQUENCE [LARGE SCALE GENOMIC DNA]</scope>
    <source>
        <strain evidence="6 7">CAU 1598</strain>
    </source>
</reference>
<protein>
    <submittedName>
        <fullName evidence="6">TetR/AcrR family transcriptional regulator</fullName>
    </submittedName>
</protein>
<dbReference type="InterPro" id="IPR001647">
    <property type="entry name" value="HTH_TetR"/>
</dbReference>
<dbReference type="InterPro" id="IPR050109">
    <property type="entry name" value="HTH-type_TetR-like_transc_reg"/>
</dbReference>
<dbReference type="PROSITE" id="PS01081">
    <property type="entry name" value="HTH_TETR_1"/>
    <property type="match status" value="1"/>
</dbReference>
<evidence type="ECO:0000256" key="3">
    <source>
        <dbReference type="ARBA" id="ARBA00023163"/>
    </source>
</evidence>
<feature type="DNA-binding region" description="H-T-H motif" evidence="4">
    <location>
        <begin position="31"/>
        <end position="50"/>
    </location>
</feature>
<dbReference type="InterPro" id="IPR036271">
    <property type="entry name" value="Tet_transcr_reg_TetR-rel_C_sf"/>
</dbReference>
<sequence length="193" mass="21351">MGRRPNTEHRREQIIQALAGELASVGYERCSIKSIAERAALAPGLVHYHFKSKAEILESLVAQLIERAEQRAGPIWTSDQPARQRLAEFIGARVGLSGHQAQTEVRLWTSLMGEAVGLPKVRTQINRWLTLEQRRLSMLFEQAGADNPDQHAATLLASILGAFQLSALKVAGVPRGYAEPQLLRWLDSVLGNL</sequence>
<evidence type="ECO:0000256" key="1">
    <source>
        <dbReference type="ARBA" id="ARBA00023015"/>
    </source>
</evidence>
<dbReference type="InterPro" id="IPR023772">
    <property type="entry name" value="DNA-bd_HTH_TetR-type_CS"/>
</dbReference>
<feature type="domain" description="HTH tetR-type" evidence="5">
    <location>
        <begin position="8"/>
        <end position="68"/>
    </location>
</feature>
<dbReference type="GO" id="GO:0000976">
    <property type="term" value="F:transcription cis-regulatory region binding"/>
    <property type="evidence" value="ECO:0007669"/>
    <property type="project" value="TreeGrafter"/>
</dbReference>
<gene>
    <name evidence="6" type="ORF">IFO71_15315</name>
</gene>
<dbReference type="SUPFAM" id="SSF48498">
    <property type="entry name" value="Tetracyclin repressor-like, C-terminal domain"/>
    <property type="match status" value="1"/>
</dbReference>
<dbReference type="EMBL" id="JACYTR010000040">
    <property type="protein sequence ID" value="MBD8527110.1"/>
    <property type="molecule type" value="Genomic_DNA"/>
</dbReference>
<dbReference type="PANTHER" id="PTHR30055">
    <property type="entry name" value="HTH-TYPE TRANSCRIPTIONAL REGULATOR RUTR"/>
    <property type="match status" value="1"/>
</dbReference>
<evidence type="ECO:0000256" key="4">
    <source>
        <dbReference type="PROSITE-ProRule" id="PRU00335"/>
    </source>
</evidence>
<keyword evidence="1" id="KW-0805">Transcription regulation</keyword>
<dbReference type="Pfam" id="PF00440">
    <property type="entry name" value="TetR_N"/>
    <property type="match status" value="1"/>
</dbReference>
<organism evidence="6 7">
    <name type="scientific">Pseudomarimonas arenosa</name>
    <dbReference type="NCBI Taxonomy" id="2774145"/>
    <lineage>
        <taxon>Bacteria</taxon>
        <taxon>Pseudomonadati</taxon>
        <taxon>Pseudomonadota</taxon>
        <taxon>Gammaproteobacteria</taxon>
        <taxon>Lysobacterales</taxon>
        <taxon>Lysobacteraceae</taxon>
        <taxon>Pseudomarimonas</taxon>
    </lineage>
</organism>
<dbReference type="RefSeq" id="WP_192030532.1">
    <property type="nucleotide sequence ID" value="NZ_JACYTR010000040.1"/>
</dbReference>
<accession>A0AAW3ZQ90</accession>